<evidence type="ECO:0000313" key="8">
    <source>
        <dbReference type="Proteomes" id="UP000810252"/>
    </source>
</evidence>
<dbReference type="InterPro" id="IPR036249">
    <property type="entry name" value="Thioredoxin-like_sf"/>
</dbReference>
<feature type="signal peptide" evidence="5">
    <location>
        <begin position="1"/>
        <end position="21"/>
    </location>
</feature>
<dbReference type="PROSITE" id="PS51352">
    <property type="entry name" value="THIOREDOXIN_2"/>
    <property type="match status" value="1"/>
</dbReference>
<keyword evidence="2" id="KW-0201">Cytochrome c-type biogenesis</keyword>
<dbReference type="AlphaFoldDB" id="A0A9D9EKC5"/>
<evidence type="ECO:0000259" key="6">
    <source>
        <dbReference type="PROSITE" id="PS51352"/>
    </source>
</evidence>
<keyword evidence="3" id="KW-1015">Disulfide bond</keyword>
<gene>
    <name evidence="7" type="ORF">IAC29_07275</name>
</gene>
<dbReference type="GO" id="GO:0017004">
    <property type="term" value="P:cytochrome complex assembly"/>
    <property type="evidence" value="ECO:0007669"/>
    <property type="project" value="UniProtKB-KW"/>
</dbReference>
<evidence type="ECO:0000256" key="3">
    <source>
        <dbReference type="ARBA" id="ARBA00023157"/>
    </source>
</evidence>
<evidence type="ECO:0000256" key="5">
    <source>
        <dbReference type="SAM" id="SignalP"/>
    </source>
</evidence>
<proteinExistence type="predicted"/>
<evidence type="ECO:0000256" key="4">
    <source>
        <dbReference type="ARBA" id="ARBA00023284"/>
    </source>
</evidence>
<sequence length="383" mass="43014">MLRFRNICRNTALILSAAAFAACADSARISAEIQDAPDSEIVIRQQNVNRYDVLDTLTTDAAGRFSCKVRLPKGDPDFIYVYRNGKKLASLLLSRGDKVQVVADTSGHFSVSGSDEAAKLASVEEEYSGFLSEMDSLASAMENGKDADQPRLRQELAKCYTDYYRKCVRYVMENPRSLTVVPVLYQTVSDGFYVFSQDTDALHFRNAADSLATVYPDSRYVRALRQEAGARSRQLELRVRMQTAEQVGYLDMELPDVNGKQVRLGEVAKDARAVLLCFWSPDNALQKMFNLDVLKKAYETYKDKGLEIYQVAIAADKPSWERVVSAQGLEWTNVCDGLGWNSPAARMYNVSRLPAYFLIEDGQLSDKTITDEKSLFRALREVL</sequence>
<organism evidence="7 8">
    <name type="scientific">Candidatus Cryptobacteroides merdigallinarum</name>
    <dbReference type="NCBI Taxonomy" id="2840770"/>
    <lineage>
        <taxon>Bacteria</taxon>
        <taxon>Pseudomonadati</taxon>
        <taxon>Bacteroidota</taxon>
        <taxon>Bacteroidia</taxon>
        <taxon>Bacteroidales</taxon>
        <taxon>Candidatus Cryptobacteroides</taxon>
    </lineage>
</organism>
<keyword evidence="5" id="KW-0732">Signal</keyword>
<protein>
    <submittedName>
        <fullName evidence="7">Redoxin domain-containing protein</fullName>
    </submittedName>
</protein>
<reference evidence="7" key="1">
    <citation type="submission" date="2020-10" db="EMBL/GenBank/DDBJ databases">
        <authorList>
            <person name="Gilroy R."/>
        </authorList>
    </citation>
    <scope>NUCLEOTIDE SEQUENCE</scope>
    <source>
        <strain evidence="7">20514</strain>
    </source>
</reference>
<dbReference type="InterPro" id="IPR000866">
    <property type="entry name" value="AhpC/TSA"/>
</dbReference>
<dbReference type="InterPro" id="IPR050553">
    <property type="entry name" value="Thioredoxin_ResA/DsbE_sf"/>
</dbReference>
<dbReference type="Proteomes" id="UP000810252">
    <property type="component" value="Unassembled WGS sequence"/>
</dbReference>
<dbReference type="InterPro" id="IPR013766">
    <property type="entry name" value="Thioredoxin_domain"/>
</dbReference>
<evidence type="ECO:0000256" key="2">
    <source>
        <dbReference type="ARBA" id="ARBA00022748"/>
    </source>
</evidence>
<comment type="subcellular location">
    <subcellularLocation>
        <location evidence="1">Cell envelope</location>
    </subcellularLocation>
</comment>
<feature type="chain" id="PRO_5039657399" evidence="5">
    <location>
        <begin position="22"/>
        <end position="383"/>
    </location>
</feature>
<dbReference type="PROSITE" id="PS51257">
    <property type="entry name" value="PROKAR_LIPOPROTEIN"/>
    <property type="match status" value="1"/>
</dbReference>
<accession>A0A9D9EKC5</accession>
<dbReference type="Pfam" id="PF00578">
    <property type="entry name" value="AhpC-TSA"/>
    <property type="match status" value="1"/>
</dbReference>
<feature type="domain" description="Thioredoxin" evidence="6">
    <location>
        <begin position="243"/>
        <end position="383"/>
    </location>
</feature>
<keyword evidence="4" id="KW-0676">Redox-active center</keyword>
<dbReference type="SUPFAM" id="SSF52833">
    <property type="entry name" value="Thioredoxin-like"/>
    <property type="match status" value="1"/>
</dbReference>
<dbReference type="GO" id="GO:0030313">
    <property type="term" value="C:cell envelope"/>
    <property type="evidence" value="ECO:0007669"/>
    <property type="project" value="UniProtKB-SubCell"/>
</dbReference>
<name>A0A9D9EKC5_9BACT</name>
<evidence type="ECO:0000313" key="7">
    <source>
        <dbReference type="EMBL" id="MBO8449053.1"/>
    </source>
</evidence>
<dbReference type="PANTHER" id="PTHR42852:SF6">
    <property type="entry name" value="THIOL:DISULFIDE INTERCHANGE PROTEIN DSBE"/>
    <property type="match status" value="1"/>
</dbReference>
<dbReference type="PANTHER" id="PTHR42852">
    <property type="entry name" value="THIOL:DISULFIDE INTERCHANGE PROTEIN DSBE"/>
    <property type="match status" value="1"/>
</dbReference>
<reference evidence="7" key="2">
    <citation type="journal article" date="2021" name="PeerJ">
        <title>Extensive microbial diversity within the chicken gut microbiome revealed by metagenomics and culture.</title>
        <authorList>
            <person name="Gilroy R."/>
            <person name="Ravi A."/>
            <person name="Getino M."/>
            <person name="Pursley I."/>
            <person name="Horton D.L."/>
            <person name="Alikhan N.F."/>
            <person name="Baker D."/>
            <person name="Gharbi K."/>
            <person name="Hall N."/>
            <person name="Watson M."/>
            <person name="Adriaenssens E.M."/>
            <person name="Foster-Nyarko E."/>
            <person name="Jarju S."/>
            <person name="Secka A."/>
            <person name="Antonio M."/>
            <person name="Oren A."/>
            <person name="Chaudhuri R.R."/>
            <person name="La Ragione R."/>
            <person name="Hildebrand F."/>
            <person name="Pallen M.J."/>
        </authorList>
    </citation>
    <scope>NUCLEOTIDE SEQUENCE</scope>
    <source>
        <strain evidence="7">20514</strain>
    </source>
</reference>
<comment type="caution">
    <text evidence="7">The sequence shown here is derived from an EMBL/GenBank/DDBJ whole genome shotgun (WGS) entry which is preliminary data.</text>
</comment>
<dbReference type="Gene3D" id="3.40.30.10">
    <property type="entry name" value="Glutaredoxin"/>
    <property type="match status" value="1"/>
</dbReference>
<dbReference type="EMBL" id="JADIMQ010000103">
    <property type="protein sequence ID" value="MBO8449053.1"/>
    <property type="molecule type" value="Genomic_DNA"/>
</dbReference>
<evidence type="ECO:0000256" key="1">
    <source>
        <dbReference type="ARBA" id="ARBA00004196"/>
    </source>
</evidence>